<protein>
    <submittedName>
        <fullName evidence="3">Predicted integral membrane protein</fullName>
    </submittedName>
</protein>
<evidence type="ECO:0000313" key="2">
    <source>
        <dbReference type="EMBL" id="OPH40189.1"/>
    </source>
</evidence>
<keyword evidence="1" id="KW-1133">Transmembrane helix</keyword>
<feature type="transmembrane region" description="Helical" evidence="1">
    <location>
        <begin position="212"/>
        <end position="240"/>
    </location>
</feature>
<feature type="transmembrane region" description="Helical" evidence="1">
    <location>
        <begin position="79"/>
        <end position="102"/>
    </location>
</feature>
<feature type="transmembrane region" description="Helical" evidence="1">
    <location>
        <begin position="50"/>
        <end position="72"/>
    </location>
</feature>
<dbReference type="EMBL" id="MXAP01000006">
    <property type="protein sequence ID" value="OPH40189.1"/>
    <property type="molecule type" value="Genomic_DNA"/>
</dbReference>
<evidence type="ECO:0000313" key="5">
    <source>
        <dbReference type="Proteomes" id="UP000254618"/>
    </source>
</evidence>
<name>A0A378QV05_9GAMM</name>
<feature type="transmembrane region" description="Helical" evidence="1">
    <location>
        <begin position="163"/>
        <end position="192"/>
    </location>
</feature>
<proteinExistence type="predicted"/>
<keyword evidence="4" id="KW-1185">Reference proteome</keyword>
<dbReference type="NCBIfam" id="NF041043">
    <property type="entry name" value="BPSS1780_fam"/>
    <property type="match status" value="1"/>
</dbReference>
<accession>A0A378QV05</accession>
<sequence>MNLEKPPHDYNPYQTPESVLYEASDMQGELLDEPNRLPAGSGLDWLKEAWAIFMARPLLWVGFTIFYFLALIVLSLIPIVGLIVGFVGTFVLAGVAYVAYQIDMDEPTSFGDFFMGFRHNALQQVLLIVVNFVALIVFAVIFTLIATMLGVGMGSVLGEGANLVLVLIMLVGLLFYIPLVMCMYLAPILILFHDMSAVSAMSLSFKACLKNILPFLVLGILLIIAGLVAIIPFGLGLLVLMPVMMITSYTAYKQMLTTY</sequence>
<reference evidence="2 4" key="1">
    <citation type="submission" date="2017-03" db="EMBL/GenBank/DDBJ databases">
        <title>Draft genome sequence of Moraxella equi CCUG 4950T type strain.</title>
        <authorList>
            <person name="Salva-Serra F."/>
            <person name="Engstrom-Jakobsson H."/>
            <person name="Thorell K."/>
            <person name="Jaen-Luchoro D."/>
            <person name="Gonzales-Siles L."/>
            <person name="Karlsson R."/>
            <person name="Yazdan S."/>
            <person name="Boulund F."/>
            <person name="Johnning A."/>
            <person name="Engstrand L."/>
            <person name="Kristiansson E."/>
            <person name="Moore E."/>
        </authorList>
    </citation>
    <scope>NUCLEOTIDE SEQUENCE [LARGE SCALE GENOMIC DNA]</scope>
    <source>
        <strain evidence="2 4">CCUG 4950</strain>
    </source>
</reference>
<keyword evidence="1" id="KW-0812">Transmembrane</keyword>
<dbReference type="Proteomes" id="UP000190777">
    <property type="component" value="Unassembled WGS sequence"/>
</dbReference>
<evidence type="ECO:0000256" key="1">
    <source>
        <dbReference type="SAM" id="Phobius"/>
    </source>
</evidence>
<gene>
    <name evidence="2" type="ORF">B5J93_00490</name>
    <name evidence="3" type="ORF">NCTC11012_02552</name>
</gene>
<feature type="transmembrane region" description="Helical" evidence="1">
    <location>
        <begin position="122"/>
        <end position="151"/>
    </location>
</feature>
<organism evidence="3 5">
    <name type="scientific">Moraxella equi</name>
    <dbReference type="NCBI Taxonomy" id="60442"/>
    <lineage>
        <taxon>Bacteria</taxon>
        <taxon>Pseudomonadati</taxon>
        <taxon>Pseudomonadota</taxon>
        <taxon>Gammaproteobacteria</taxon>
        <taxon>Moraxellales</taxon>
        <taxon>Moraxellaceae</taxon>
        <taxon>Moraxella</taxon>
    </lineage>
</organism>
<keyword evidence="1" id="KW-0472">Membrane</keyword>
<evidence type="ECO:0000313" key="4">
    <source>
        <dbReference type="Proteomes" id="UP000190777"/>
    </source>
</evidence>
<dbReference type="EMBL" id="UGQF01000001">
    <property type="protein sequence ID" value="STZ04282.1"/>
    <property type="molecule type" value="Genomic_DNA"/>
</dbReference>
<dbReference type="AlphaFoldDB" id="A0A378QV05"/>
<dbReference type="InterPro" id="IPR047798">
    <property type="entry name" value="BPSS1780-like"/>
</dbReference>
<dbReference type="Proteomes" id="UP000254618">
    <property type="component" value="Unassembled WGS sequence"/>
</dbReference>
<dbReference type="RefSeq" id="WP_079323912.1">
    <property type="nucleotide sequence ID" value="NZ_MXAP01000006.1"/>
</dbReference>
<evidence type="ECO:0000313" key="3">
    <source>
        <dbReference type="EMBL" id="STZ04282.1"/>
    </source>
</evidence>
<reference evidence="3 5" key="2">
    <citation type="submission" date="2018-06" db="EMBL/GenBank/DDBJ databases">
        <authorList>
            <consortium name="Pathogen Informatics"/>
            <person name="Doyle S."/>
        </authorList>
    </citation>
    <scope>NUCLEOTIDE SEQUENCE [LARGE SCALE GENOMIC DNA]</scope>
    <source>
        <strain evidence="3 5">NCTC11012</strain>
    </source>
</reference>